<dbReference type="SUPFAM" id="SSF109604">
    <property type="entry name" value="HD-domain/PDEase-like"/>
    <property type="match status" value="1"/>
</dbReference>
<dbReference type="Proteomes" id="UP000075357">
    <property type="component" value="Unassembled WGS sequence"/>
</dbReference>
<dbReference type="InterPro" id="IPR006674">
    <property type="entry name" value="HD_domain"/>
</dbReference>
<dbReference type="EMBL" id="LRAD01000017">
    <property type="protein sequence ID" value="KXZ61584.1"/>
    <property type="molecule type" value="Genomic_DNA"/>
</dbReference>
<evidence type="ECO:0000259" key="1">
    <source>
        <dbReference type="Pfam" id="PF01966"/>
    </source>
</evidence>
<accession>A0A150HI56</accession>
<feature type="domain" description="HD" evidence="1">
    <location>
        <begin position="31"/>
        <end position="92"/>
    </location>
</feature>
<evidence type="ECO:0000313" key="2">
    <source>
        <dbReference type="EMBL" id="KXZ61584.1"/>
    </source>
</evidence>
<dbReference type="RefSeq" id="WP_061681757.1">
    <property type="nucleotide sequence ID" value="NZ_LRAD01000017.1"/>
</dbReference>
<organism evidence="2 3">
    <name type="scientific">Microbacterium laevaniformans</name>
    <dbReference type="NCBI Taxonomy" id="36807"/>
    <lineage>
        <taxon>Bacteria</taxon>
        <taxon>Bacillati</taxon>
        <taxon>Actinomycetota</taxon>
        <taxon>Actinomycetes</taxon>
        <taxon>Micrococcales</taxon>
        <taxon>Microbacteriaceae</taxon>
        <taxon>Microbacterium</taxon>
    </lineage>
</organism>
<dbReference type="AlphaFoldDB" id="A0A150HI56"/>
<dbReference type="Gene3D" id="1.10.3210.10">
    <property type="entry name" value="Hypothetical protein af1432"/>
    <property type="match status" value="1"/>
</dbReference>
<keyword evidence="3" id="KW-1185">Reference proteome</keyword>
<dbReference type="CDD" id="cd00077">
    <property type="entry name" value="HDc"/>
    <property type="match status" value="1"/>
</dbReference>
<dbReference type="PANTHER" id="PTHR35569:SF1">
    <property type="entry name" value="CYANAMIDE HYDRATASE DDI2-RELATED"/>
    <property type="match status" value="1"/>
</dbReference>
<protein>
    <recommendedName>
        <fullName evidence="1">HD domain-containing protein</fullName>
    </recommendedName>
</protein>
<dbReference type="InterPro" id="IPR003607">
    <property type="entry name" value="HD/PDEase_dom"/>
</dbReference>
<dbReference type="PANTHER" id="PTHR35569">
    <property type="entry name" value="CYANAMIDE HYDRATASE DDI2-RELATED"/>
    <property type="match status" value="1"/>
</dbReference>
<comment type="caution">
    <text evidence="2">The sequence shown here is derived from an EMBL/GenBank/DDBJ whole genome shotgun (WGS) entry which is preliminary data.</text>
</comment>
<dbReference type="STRING" id="36807.Mlaev_00582"/>
<proteinExistence type="predicted"/>
<gene>
    <name evidence="2" type="ORF">Mlaev_00582</name>
</gene>
<name>A0A150HI56_9MICO</name>
<sequence length="202" mass="21868">MHLTDFHAPDTLAARGALELARQYQSPAITAHALRSWLWAEAFARIDGIGEVDHELLYVAAVLHDIGTVTAFDNHTVSYEHAGGHVAVALTAGAGWPVERRARALDVIVRHNWPRVDPAMDAEGYLLEVATGLDISGARPEALPEAFRREVLAVYPRGALAAEFGACVLDQAARKPDTAARRLVDGGVIEKLAENPLERLSI</sequence>
<dbReference type="PATRIC" id="fig|36807.3.peg.600"/>
<reference evidence="2 3" key="1">
    <citation type="submission" date="2016-01" db="EMBL/GenBank/DDBJ databases">
        <title>Draft genome sequences of Microbacterium laevaniformans LCDC 91-0039 and the type strain of Microbacterium hominis LCDC 84-209.</title>
        <authorList>
            <person name="Bernier A.-M."/>
            <person name="Bernard K."/>
        </authorList>
    </citation>
    <scope>NUCLEOTIDE SEQUENCE [LARGE SCALE GENOMIC DNA]</scope>
    <source>
        <strain evidence="2 3">LCDC 91-0039</strain>
    </source>
</reference>
<dbReference type="Pfam" id="PF01966">
    <property type="entry name" value="HD"/>
    <property type="match status" value="1"/>
</dbReference>
<evidence type="ECO:0000313" key="3">
    <source>
        <dbReference type="Proteomes" id="UP000075357"/>
    </source>
</evidence>